<evidence type="ECO:0000313" key="2">
    <source>
        <dbReference type="Proteomes" id="UP000092993"/>
    </source>
</evidence>
<gene>
    <name evidence="1" type="ORF">A0H81_01061</name>
</gene>
<comment type="caution">
    <text evidence="1">The sequence shown here is derived from an EMBL/GenBank/DDBJ whole genome shotgun (WGS) entry which is preliminary data.</text>
</comment>
<evidence type="ECO:0000313" key="1">
    <source>
        <dbReference type="EMBL" id="OBZ79404.1"/>
    </source>
</evidence>
<dbReference type="EMBL" id="LUGG01000001">
    <property type="protein sequence ID" value="OBZ79404.1"/>
    <property type="molecule type" value="Genomic_DNA"/>
</dbReference>
<sequence length="94" mass="10223">MFYHVTIDHSTAAKPAFDTVLIDHPSPHASETPSSTSSLYATVWAPVEHVYSRDERGLQDAVQLVASAGRAVHPFLTLGTNTIGQRLPFADIHV</sequence>
<accession>A0A1C7MWF7</accession>
<name>A0A1C7MWF7_GRIFR</name>
<dbReference type="Proteomes" id="UP000092993">
    <property type="component" value="Unassembled WGS sequence"/>
</dbReference>
<dbReference type="AlphaFoldDB" id="A0A1C7MWF7"/>
<keyword evidence="2" id="KW-1185">Reference proteome</keyword>
<protein>
    <submittedName>
        <fullName evidence="1">Uncharacterized protein</fullName>
    </submittedName>
</protein>
<organism evidence="1 2">
    <name type="scientific">Grifola frondosa</name>
    <name type="common">Maitake</name>
    <name type="synonym">Polyporus frondosus</name>
    <dbReference type="NCBI Taxonomy" id="5627"/>
    <lineage>
        <taxon>Eukaryota</taxon>
        <taxon>Fungi</taxon>
        <taxon>Dikarya</taxon>
        <taxon>Basidiomycota</taxon>
        <taxon>Agaricomycotina</taxon>
        <taxon>Agaricomycetes</taxon>
        <taxon>Polyporales</taxon>
        <taxon>Grifolaceae</taxon>
        <taxon>Grifola</taxon>
    </lineage>
</organism>
<proteinExistence type="predicted"/>
<reference evidence="1 2" key="1">
    <citation type="submission" date="2016-03" db="EMBL/GenBank/DDBJ databases">
        <title>Whole genome sequencing of Grifola frondosa 9006-11.</title>
        <authorList>
            <person name="Min B."/>
            <person name="Park H."/>
            <person name="Kim J.-G."/>
            <person name="Cho H."/>
            <person name="Oh Y.-L."/>
            <person name="Kong W.-S."/>
            <person name="Choi I.-G."/>
        </authorList>
    </citation>
    <scope>NUCLEOTIDE SEQUENCE [LARGE SCALE GENOMIC DNA]</scope>
    <source>
        <strain evidence="1 2">9006-11</strain>
    </source>
</reference>